<accession>A0A7J7FMV7</accession>
<dbReference type="EMBL" id="JACDTQ010000108">
    <property type="protein sequence ID" value="KAF5929403.1"/>
    <property type="molecule type" value="Genomic_DNA"/>
</dbReference>
<evidence type="ECO:0000256" key="6">
    <source>
        <dbReference type="ARBA" id="ARBA00022692"/>
    </source>
</evidence>
<feature type="region of interest" description="Disordered" evidence="22">
    <location>
        <begin position="324"/>
        <end position="370"/>
    </location>
</feature>
<evidence type="ECO:0000256" key="22">
    <source>
        <dbReference type="SAM" id="MobiDB-lite"/>
    </source>
</evidence>
<keyword evidence="27" id="KW-1185">Reference proteome</keyword>
<comment type="catalytic activity">
    <reaction evidence="12">
        <text>hexacosanoyl-CoA + sphinganine = N-hexacosanoylsphinganine + CoA + H(+)</text>
        <dbReference type="Rhea" id="RHEA:33351"/>
        <dbReference type="ChEBI" id="CHEBI:15378"/>
        <dbReference type="ChEBI" id="CHEBI:52962"/>
        <dbReference type="ChEBI" id="CHEBI:57287"/>
        <dbReference type="ChEBI" id="CHEBI:57817"/>
        <dbReference type="ChEBI" id="CHEBI:64868"/>
    </reaction>
    <physiologicalReaction direction="left-to-right" evidence="12">
        <dbReference type="Rhea" id="RHEA:33352"/>
    </physiologicalReaction>
</comment>
<evidence type="ECO:0000256" key="9">
    <source>
        <dbReference type="ARBA" id="ARBA00023098"/>
    </source>
</evidence>
<feature type="DNA-binding region" description="Homeobox" evidence="19">
    <location>
        <begin position="73"/>
        <end position="129"/>
    </location>
</feature>
<evidence type="ECO:0000256" key="17">
    <source>
        <dbReference type="ARBA" id="ARBA00052806"/>
    </source>
</evidence>
<evidence type="ECO:0000256" key="4">
    <source>
        <dbReference type="ARBA" id="ARBA00022516"/>
    </source>
</evidence>
<dbReference type="PIRSF" id="PIRSF005225">
    <property type="entry name" value="LAG1_LAC1"/>
    <property type="match status" value="1"/>
</dbReference>
<dbReference type="InterPro" id="IPR001356">
    <property type="entry name" value="HD"/>
</dbReference>
<dbReference type="SUPFAM" id="SSF46689">
    <property type="entry name" value="Homeodomain-like"/>
    <property type="match status" value="1"/>
</dbReference>
<keyword evidence="4" id="KW-0444">Lipid biosynthesis</keyword>
<sequence length="370" mass="43385">MWSSLHEWFWQDRFWLPPNVSWAELEDRDGLVYAHPRDMLAALPLALALVAVRFVFERFVGLPLSQWLGVRDRARKPVKPNAVLEKHFLTEGWKPKEPQMALLAARCGLTLRQTQHWFRRRRNQDRPCLTKKFCEASWRFVFYLCSFLGGFSVLYHPLKLAMYWWYLLELSFYVSLLITLPFDIKRKDFKEQVAHHFVTITLITFSYSSNLLRIGSLVLLLHDSSDYLLEACKMFNYTHFRRVCDTLFIVFSLVFFYTRLVLFPTQILYTTYYESVANSGPFFGYYFFNTLLTMLQLLHVFWSCLILRMIYSFAKKGQMEKDVRSDVEESDSSDGEAAQEHPRLKNGAAPTDGPRSRATGRLANGHTLAT</sequence>
<dbReference type="PROSITE" id="PS50922">
    <property type="entry name" value="TLC"/>
    <property type="match status" value="1"/>
</dbReference>
<evidence type="ECO:0000256" key="20">
    <source>
        <dbReference type="PROSITE-ProRule" id="PRU00205"/>
    </source>
</evidence>
<dbReference type="Proteomes" id="UP000551758">
    <property type="component" value="Unassembled WGS sequence"/>
</dbReference>
<dbReference type="InterPro" id="IPR009057">
    <property type="entry name" value="Homeodomain-like_sf"/>
</dbReference>
<comment type="pathway">
    <text evidence="3">Sphingolipid metabolism.</text>
</comment>
<keyword evidence="10 20" id="KW-0472">Membrane</keyword>
<comment type="pathway">
    <text evidence="2">Lipid metabolism; sphingolipid metabolism.</text>
</comment>
<dbReference type="CDD" id="cd00086">
    <property type="entry name" value="homeodomain"/>
    <property type="match status" value="1"/>
</dbReference>
<feature type="transmembrane region" description="Helical" evidence="23">
    <location>
        <begin position="283"/>
        <end position="311"/>
    </location>
</feature>
<dbReference type="GO" id="GO:0005789">
    <property type="term" value="C:endoplasmic reticulum membrane"/>
    <property type="evidence" value="ECO:0007669"/>
    <property type="project" value="UniProtKB-SubCell"/>
</dbReference>
<evidence type="ECO:0000256" key="11">
    <source>
        <dbReference type="ARBA" id="ARBA00049036"/>
    </source>
</evidence>
<evidence type="ECO:0000256" key="18">
    <source>
        <dbReference type="ARBA" id="ARBA00067079"/>
    </source>
</evidence>
<evidence type="ECO:0000256" key="3">
    <source>
        <dbReference type="ARBA" id="ARBA00004991"/>
    </source>
</evidence>
<evidence type="ECO:0000256" key="21">
    <source>
        <dbReference type="RuleBase" id="RU000682"/>
    </source>
</evidence>
<evidence type="ECO:0000256" key="15">
    <source>
        <dbReference type="ARBA" id="ARBA00051788"/>
    </source>
</evidence>
<evidence type="ECO:0000259" key="25">
    <source>
        <dbReference type="PROSITE" id="PS50922"/>
    </source>
</evidence>
<dbReference type="FunFam" id="1.10.10.60:FF:000020">
    <property type="entry name" value="Ceramide synthase 5"/>
    <property type="match status" value="1"/>
</dbReference>
<evidence type="ECO:0000256" key="19">
    <source>
        <dbReference type="PROSITE-ProRule" id="PRU00108"/>
    </source>
</evidence>
<evidence type="ECO:0000256" key="1">
    <source>
        <dbReference type="ARBA" id="ARBA00004477"/>
    </source>
</evidence>
<comment type="catalytic activity">
    <reaction evidence="14">
        <text>eicosanoyl-CoA + sphinganine = N-eicosanoylsphinganine + CoA + H(+)</text>
        <dbReference type="Rhea" id="RHEA:36555"/>
        <dbReference type="ChEBI" id="CHEBI:15378"/>
        <dbReference type="ChEBI" id="CHEBI:57287"/>
        <dbReference type="ChEBI" id="CHEBI:57380"/>
        <dbReference type="ChEBI" id="CHEBI:57817"/>
        <dbReference type="ChEBI" id="CHEBI:67027"/>
    </reaction>
    <physiologicalReaction direction="left-to-right" evidence="14">
        <dbReference type="Rhea" id="RHEA:36556"/>
    </physiologicalReaction>
</comment>
<dbReference type="GO" id="GO:0003677">
    <property type="term" value="F:DNA binding"/>
    <property type="evidence" value="ECO:0007669"/>
    <property type="project" value="UniProtKB-UniRule"/>
</dbReference>
<protein>
    <recommendedName>
        <fullName evidence="18">sphingosine N-acyltransferase</fullName>
        <ecNumber evidence="18">2.3.1.24</ecNumber>
    </recommendedName>
</protein>
<comment type="caution">
    <text evidence="26">The sequence shown here is derived from an EMBL/GenBank/DDBJ whole genome shotgun (WGS) entry which is preliminary data.</text>
</comment>
<dbReference type="PANTHER" id="PTHR12560">
    <property type="entry name" value="LONGEVITY ASSURANCE FACTOR 1 LAG1"/>
    <property type="match status" value="1"/>
</dbReference>
<evidence type="ECO:0000256" key="12">
    <source>
        <dbReference type="ARBA" id="ARBA00050164"/>
    </source>
</evidence>
<keyword evidence="6 20" id="KW-0812">Transmembrane</keyword>
<dbReference type="GO" id="GO:0050291">
    <property type="term" value="F:sphingosine N-acyltransferase activity"/>
    <property type="evidence" value="ECO:0007669"/>
    <property type="project" value="UniProtKB-EC"/>
</dbReference>
<comment type="catalytic activity">
    <reaction evidence="13">
        <text>docosanoyl-CoA + sphinganine = N-docosanoylsphinganine + CoA + H(+)</text>
        <dbReference type="Rhea" id="RHEA:36535"/>
        <dbReference type="ChEBI" id="CHEBI:15378"/>
        <dbReference type="ChEBI" id="CHEBI:57287"/>
        <dbReference type="ChEBI" id="CHEBI:57817"/>
        <dbReference type="ChEBI" id="CHEBI:65059"/>
        <dbReference type="ChEBI" id="CHEBI:67021"/>
    </reaction>
    <physiologicalReaction direction="left-to-right" evidence="13">
        <dbReference type="Rhea" id="RHEA:36536"/>
    </physiologicalReaction>
</comment>
<evidence type="ECO:0000256" key="2">
    <source>
        <dbReference type="ARBA" id="ARBA00004760"/>
    </source>
</evidence>
<keyword evidence="7" id="KW-0256">Endoplasmic reticulum</keyword>
<dbReference type="PROSITE" id="PS50071">
    <property type="entry name" value="HOMEOBOX_2"/>
    <property type="match status" value="1"/>
</dbReference>
<comment type="catalytic activity">
    <reaction evidence="16">
        <text>a fatty acyl-CoA + sphing-4-enine = an N-acylsphing-4-enine + CoA + H(+)</text>
        <dbReference type="Rhea" id="RHEA:23768"/>
        <dbReference type="ChEBI" id="CHEBI:15378"/>
        <dbReference type="ChEBI" id="CHEBI:52639"/>
        <dbReference type="ChEBI" id="CHEBI:57287"/>
        <dbReference type="ChEBI" id="CHEBI:57756"/>
        <dbReference type="ChEBI" id="CHEBI:77636"/>
        <dbReference type="EC" id="2.3.1.24"/>
    </reaction>
    <physiologicalReaction direction="left-to-right" evidence="16">
        <dbReference type="Rhea" id="RHEA:23769"/>
    </physiologicalReaction>
</comment>
<evidence type="ECO:0000256" key="8">
    <source>
        <dbReference type="ARBA" id="ARBA00022989"/>
    </source>
</evidence>
<proteinExistence type="predicted"/>
<gene>
    <name evidence="26" type="ORF">HPG69_013699</name>
</gene>
<dbReference type="AlphaFoldDB" id="A0A7J7FMV7"/>
<feature type="domain" description="TLC" evidence="25">
    <location>
        <begin position="119"/>
        <end position="315"/>
    </location>
</feature>
<evidence type="ECO:0000259" key="24">
    <source>
        <dbReference type="PROSITE" id="PS50071"/>
    </source>
</evidence>
<dbReference type="Pfam" id="PF03798">
    <property type="entry name" value="TRAM_LAG1_CLN8"/>
    <property type="match status" value="1"/>
</dbReference>
<dbReference type="PANTHER" id="PTHR12560:SF6">
    <property type="entry name" value="CERAMIDE SYNTHASE 4"/>
    <property type="match status" value="1"/>
</dbReference>
<dbReference type="GO" id="GO:0046513">
    <property type="term" value="P:ceramide biosynthetic process"/>
    <property type="evidence" value="ECO:0007669"/>
    <property type="project" value="InterPro"/>
</dbReference>
<evidence type="ECO:0000313" key="26">
    <source>
        <dbReference type="EMBL" id="KAF5929403.1"/>
    </source>
</evidence>
<keyword evidence="5" id="KW-0808">Transferase</keyword>
<keyword evidence="19 21" id="KW-0539">Nucleus</keyword>
<evidence type="ECO:0000256" key="16">
    <source>
        <dbReference type="ARBA" id="ARBA00052622"/>
    </source>
</evidence>
<dbReference type="Gene3D" id="1.10.10.60">
    <property type="entry name" value="Homeodomain-like"/>
    <property type="match status" value="1"/>
</dbReference>
<dbReference type="EC" id="2.3.1.24" evidence="18"/>
<evidence type="ECO:0000313" key="27">
    <source>
        <dbReference type="Proteomes" id="UP000551758"/>
    </source>
</evidence>
<evidence type="ECO:0000256" key="5">
    <source>
        <dbReference type="ARBA" id="ARBA00022679"/>
    </source>
</evidence>
<evidence type="ECO:0000256" key="7">
    <source>
        <dbReference type="ARBA" id="ARBA00022824"/>
    </source>
</evidence>
<keyword evidence="19 21" id="KW-0371">Homeobox</keyword>
<evidence type="ECO:0000256" key="10">
    <source>
        <dbReference type="ARBA" id="ARBA00023136"/>
    </source>
</evidence>
<feature type="transmembrane region" description="Helical" evidence="23">
    <location>
        <begin position="164"/>
        <end position="182"/>
    </location>
</feature>
<dbReference type="InterPro" id="IPR016439">
    <property type="entry name" value="Lag1/Lac1-like"/>
</dbReference>
<organism evidence="26 27">
    <name type="scientific">Diceros bicornis minor</name>
    <name type="common">South-central black rhinoceros</name>
    <dbReference type="NCBI Taxonomy" id="77932"/>
    <lineage>
        <taxon>Eukaryota</taxon>
        <taxon>Metazoa</taxon>
        <taxon>Chordata</taxon>
        <taxon>Craniata</taxon>
        <taxon>Vertebrata</taxon>
        <taxon>Euteleostomi</taxon>
        <taxon>Mammalia</taxon>
        <taxon>Eutheria</taxon>
        <taxon>Laurasiatheria</taxon>
        <taxon>Perissodactyla</taxon>
        <taxon>Rhinocerotidae</taxon>
        <taxon>Diceros</taxon>
    </lineage>
</organism>
<keyword evidence="8 23" id="KW-1133">Transmembrane helix</keyword>
<keyword evidence="9" id="KW-0443">Lipid metabolism</keyword>
<feature type="transmembrane region" description="Helical" evidence="23">
    <location>
        <begin position="243"/>
        <end position="263"/>
    </location>
</feature>
<evidence type="ECO:0000256" key="14">
    <source>
        <dbReference type="ARBA" id="ARBA00051496"/>
    </source>
</evidence>
<reference evidence="26 27" key="1">
    <citation type="journal article" date="2020" name="Mol. Biol. Evol.">
        <title>Interspecific Gene Flow and the Evolution of Specialization in Black and White Rhinoceros.</title>
        <authorList>
            <person name="Moodley Y."/>
            <person name="Westbury M.V."/>
            <person name="Russo I.M."/>
            <person name="Gopalakrishnan S."/>
            <person name="Rakotoarivelo A."/>
            <person name="Olsen R.A."/>
            <person name="Prost S."/>
            <person name="Tunstall T."/>
            <person name="Ryder O.A."/>
            <person name="Dalen L."/>
            <person name="Bruford M.W."/>
        </authorList>
    </citation>
    <scope>NUCLEOTIDE SEQUENCE [LARGE SCALE GENOMIC DNA]</scope>
    <source>
        <strain evidence="26">SBR-YM</strain>
        <tissue evidence="26">Skin</tissue>
    </source>
</reference>
<keyword evidence="19 21" id="KW-0238">DNA-binding</keyword>
<dbReference type="UniPathway" id="UPA00222"/>
<dbReference type="GO" id="GO:0005634">
    <property type="term" value="C:nucleus"/>
    <property type="evidence" value="ECO:0007669"/>
    <property type="project" value="UniProtKB-SubCell"/>
</dbReference>
<comment type="catalytic activity">
    <reaction evidence="15">
        <text>tetracosanoyl-CoA + sphinganine = N-tetracosanoylsphinganine + CoA + H(+)</text>
        <dbReference type="Rhea" id="RHEA:33591"/>
        <dbReference type="ChEBI" id="CHEBI:15378"/>
        <dbReference type="ChEBI" id="CHEBI:52961"/>
        <dbReference type="ChEBI" id="CHEBI:57287"/>
        <dbReference type="ChEBI" id="CHEBI:57817"/>
        <dbReference type="ChEBI" id="CHEBI:65052"/>
    </reaction>
    <physiologicalReaction direction="left-to-right" evidence="15">
        <dbReference type="Rhea" id="RHEA:33592"/>
    </physiologicalReaction>
</comment>
<dbReference type="Pfam" id="PF00046">
    <property type="entry name" value="Homeodomain"/>
    <property type="match status" value="1"/>
</dbReference>
<comment type="catalytic activity">
    <reaction evidence="11">
        <text>sphinganine + octadecanoyl-CoA = N-(octadecanoyl)-sphinganine + CoA + H(+)</text>
        <dbReference type="Rhea" id="RHEA:36547"/>
        <dbReference type="ChEBI" id="CHEBI:15378"/>
        <dbReference type="ChEBI" id="CHEBI:57287"/>
        <dbReference type="ChEBI" id="CHEBI:57394"/>
        <dbReference type="ChEBI" id="CHEBI:57817"/>
        <dbReference type="ChEBI" id="CHEBI:67033"/>
    </reaction>
    <physiologicalReaction direction="left-to-right" evidence="11">
        <dbReference type="Rhea" id="RHEA:36548"/>
    </physiologicalReaction>
</comment>
<feature type="transmembrane region" description="Helical" evidence="23">
    <location>
        <begin position="39"/>
        <end position="56"/>
    </location>
</feature>
<comment type="catalytic activity">
    <reaction evidence="17">
        <text>sphing-4-enine + octadecanoyl-CoA = N-octadecanoylsphing-4-enine + CoA + H(+)</text>
        <dbReference type="Rhea" id="RHEA:36691"/>
        <dbReference type="ChEBI" id="CHEBI:15378"/>
        <dbReference type="ChEBI" id="CHEBI:57287"/>
        <dbReference type="ChEBI" id="CHEBI:57394"/>
        <dbReference type="ChEBI" id="CHEBI:57756"/>
        <dbReference type="ChEBI" id="CHEBI:72961"/>
    </reaction>
    <physiologicalReaction direction="left-to-right" evidence="17">
        <dbReference type="Rhea" id="RHEA:36692"/>
    </physiologicalReaction>
</comment>
<evidence type="ECO:0000256" key="23">
    <source>
        <dbReference type="SAM" id="Phobius"/>
    </source>
</evidence>
<evidence type="ECO:0000256" key="13">
    <source>
        <dbReference type="ARBA" id="ARBA00051306"/>
    </source>
</evidence>
<dbReference type="SMART" id="SM00389">
    <property type="entry name" value="HOX"/>
    <property type="match status" value="1"/>
</dbReference>
<comment type="subcellular location">
    <subcellularLocation>
        <location evidence="1">Endoplasmic reticulum membrane</location>
        <topology evidence="1">Multi-pass membrane protein</topology>
    </subcellularLocation>
    <subcellularLocation>
        <location evidence="19 21">Nucleus</location>
    </subcellularLocation>
</comment>
<feature type="transmembrane region" description="Helical" evidence="23">
    <location>
        <begin position="140"/>
        <end position="158"/>
    </location>
</feature>
<name>A0A7J7FMV7_DICBM</name>
<dbReference type="SMART" id="SM00724">
    <property type="entry name" value="TLC"/>
    <property type="match status" value="1"/>
</dbReference>
<dbReference type="InterPro" id="IPR006634">
    <property type="entry name" value="TLC-dom"/>
</dbReference>
<feature type="domain" description="Homeobox" evidence="24">
    <location>
        <begin position="71"/>
        <end position="128"/>
    </location>
</feature>